<name>N8VIC3_9GAMM</name>
<dbReference type="RefSeq" id="WP_004782952.1">
    <property type="nucleotide sequence ID" value="NZ_DALZVE010000010.1"/>
</dbReference>
<dbReference type="Pfam" id="PF12977">
    <property type="entry name" value="DUF3861"/>
    <property type="match status" value="1"/>
</dbReference>
<organism evidence="1 2">
    <name type="scientific">Acinetobacter variabilis</name>
    <dbReference type="NCBI Taxonomy" id="70346"/>
    <lineage>
        <taxon>Bacteria</taxon>
        <taxon>Pseudomonadati</taxon>
        <taxon>Pseudomonadota</taxon>
        <taxon>Gammaproteobacteria</taxon>
        <taxon>Moraxellales</taxon>
        <taxon>Moraxellaceae</taxon>
        <taxon>Acinetobacter</taxon>
    </lineage>
</organism>
<comment type="caution">
    <text evidence="1">The sequence shown here is derived from an EMBL/GenBank/DDBJ whole genome shotgun (WGS) entry which is preliminary data.</text>
</comment>
<dbReference type="HOGENOM" id="CLU_162534_0_0_6"/>
<dbReference type="AlphaFoldDB" id="N8VIC3"/>
<keyword evidence="2" id="KW-1185">Reference proteome</keyword>
<dbReference type="Proteomes" id="UP000013070">
    <property type="component" value="Unassembled WGS sequence"/>
</dbReference>
<dbReference type="InterPro" id="IPR024476">
    <property type="entry name" value="DUF3861"/>
</dbReference>
<dbReference type="InterPro" id="IPR038194">
    <property type="entry name" value="DUF3861_sf"/>
</dbReference>
<protein>
    <recommendedName>
        <fullName evidence="3">DUF3861 domain-containing protein</fullName>
    </recommendedName>
</protein>
<evidence type="ECO:0000313" key="1">
    <source>
        <dbReference type="EMBL" id="ENU99315.1"/>
    </source>
</evidence>
<gene>
    <name evidence="1" type="ORF">F969_01769</name>
</gene>
<evidence type="ECO:0000313" key="2">
    <source>
        <dbReference type="Proteomes" id="UP000013070"/>
    </source>
</evidence>
<dbReference type="eggNOG" id="ENOG5032YDA">
    <property type="taxonomic scope" value="Bacteria"/>
</dbReference>
<dbReference type="Gene3D" id="3.10.20.850">
    <property type="entry name" value="Protein of unknown function DUF3861"/>
    <property type="match status" value="1"/>
</dbReference>
<evidence type="ECO:0008006" key="3">
    <source>
        <dbReference type="Google" id="ProtNLM"/>
    </source>
</evidence>
<accession>N8VIC3</accession>
<sequence length="103" mass="11907">MKQHQYEVTVKHLADAQGNPSIYSEALQFQVGNHDDIFKILEKLQASQLLDEESTKAFVIGLKLFSEVMLENKELPLFKEFMPQFAQFMKSLKQTVKAQSEEQ</sequence>
<dbReference type="EMBL" id="APPE01000052">
    <property type="protein sequence ID" value="ENU99315.1"/>
    <property type="molecule type" value="Genomic_DNA"/>
</dbReference>
<dbReference type="PATRIC" id="fig|1217710.3.peg.1668"/>
<reference evidence="1 2" key="1">
    <citation type="submission" date="2013-02" db="EMBL/GenBank/DDBJ databases">
        <title>The Genome Sequence of Acinetobacter sp. NIPH 899.</title>
        <authorList>
            <consortium name="The Broad Institute Genome Sequencing Platform"/>
            <consortium name="The Broad Institute Genome Sequencing Center for Infectious Disease"/>
            <person name="Cerqueira G."/>
            <person name="Feldgarden M."/>
            <person name="Courvalin P."/>
            <person name="Perichon B."/>
            <person name="Grillot-Courvalin C."/>
            <person name="Clermont D."/>
            <person name="Rocha E."/>
            <person name="Yoon E.-J."/>
            <person name="Nemec A."/>
            <person name="Walker B."/>
            <person name="Young S.K."/>
            <person name="Zeng Q."/>
            <person name="Gargeya S."/>
            <person name="Fitzgerald M."/>
            <person name="Haas B."/>
            <person name="Abouelleil A."/>
            <person name="Alvarado L."/>
            <person name="Arachchi H.M."/>
            <person name="Berlin A.M."/>
            <person name="Chapman S.B."/>
            <person name="Dewar J."/>
            <person name="Goldberg J."/>
            <person name="Griggs A."/>
            <person name="Gujja S."/>
            <person name="Hansen M."/>
            <person name="Howarth C."/>
            <person name="Imamovic A."/>
            <person name="Larimer J."/>
            <person name="McCowan C."/>
            <person name="Murphy C."/>
            <person name="Neiman D."/>
            <person name="Pearson M."/>
            <person name="Priest M."/>
            <person name="Roberts A."/>
            <person name="Saif S."/>
            <person name="Shea T."/>
            <person name="Sisk P."/>
            <person name="Sykes S."/>
            <person name="Wortman J."/>
            <person name="Nusbaum C."/>
            <person name="Birren B."/>
        </authorList>
    </citation>
    <scope>NUCLEOTIDE SEQUENCE [LARGE SCALE GENOMIC DNA]</scope>
    <source>
        <strain evidence="1 2">NIPH 899</strain>
    </source>
</reference>
<proteinExistence type="predicted"/>